<dbReference type="Gene3D" id="1.20.920.20">
    <property type="match status" value="1"/>
</dbReference>
<evidence type="ECO:0000256" key="2">
    <source>
        <dbReference type="ARBA" id="ARBA00022490"/>
    </source>
</evidence>
<keyword evidence="8 13" id="KW-0175">Coiled coil</keyword>
<evidence type="ECO:0000313" key="16">
    <source>
        <dbReference type="Proteomes" id="UP000008983"/>
    </source>
</evidence>
<dbReference type="InterPro" id="IPR024743">
    <property type="entry name" value="Dynein_HC_stalk"/>
</dbReference>
<evidence type="ECO:0000256" key="5">
    <source>
        <dbReference type="ARBA" id="ARBA00022741"/>
    </source>
</evidence>
<dbReference type="Pfam" id="PF12780">
    <property type="entry name" value="AAA_8"/>
    <property type="match status" value="1"/>
</dbReference>
<dbReference type="InterPro" id="IPR003593">
    <property type="entry name" value="AAA+_ATPase"/>
</dbReference>
<dbReference type="InParanoid" id="G0QUV8"/>
<evidence type="ECO:0000313" key="15">
    <source>
        <dbReference type="EMBL" id="EGR30999.1"/>
    </source>
</evidence>
<sequence>MLVPTEDTVRFSFLISELLSFKKNVYLTGSSGTGKSVIVQTLLQQIQSTKNVDNFQLIFSAQTSSYITQLSIEGKLEKIKKTLLGAKPNRKTCIFIDDINMPAVEEYGAQPPIELLRLLVDKNGLYDRKERFWKDIQDTMLCICSAPPGGGRNSLTMRFTRHFNILNAPQPSREILFKIFDSLLSGFLKALNFPESVKRMSEATVNSTIEIYQSISLELKAKPSKFHYTFNLRDVSKVFQGIMMSHQSTIRDNNMFVKLWIHETQRVFFDSDILCLETNLKEYEDVTEKMPKVIKTLEDKLDDYNSSNTNKMNLVFFNTCIQHILRIMRVLRSPRGNAMLIGVGGSGKQSLTKLSSYILENKTVQIEIVKDFDGEKFRDFIKDIMKISSIEGKNVCFIFTDNQILYETFLEDINNILNSGEVPNLWQSDEKDIIINETRQINNKLKRQEDPDTIYKTFVERVRHYLHIVLCMSPIGDSLRVRHRKFPSLIDCCTLDWFSTWPKEALISVAETIFKNNSNFPLSSTISKQDMISKLSLMCQMVHTSSTQIADLFEQQLKRRVYNTPKSYLDLIKLYQDTLNKKRFELIQNQQRLSSGLTKLEQANKQVAQLQIDLTDLKPLLAEKSIIVTEKLKQVEKDSEEAAEKQLIVYEEASKVQKQKDKIQLIADEAQIELDKVMPELIKSQEAVSNIDKSQLSILKTLAQPPSQAIITFEAICVLLGEKKVEWSTARSLLQDVSKFVKTLVEYDKDNISAEKLKKLNKVLSKPEFNLEDIKKNLSYAYDLALFCKSMKIYADVNLIVKPKREQVAKLNAELEIVEKNLQEKTSALNQVKAKVQKLRDETELVVQEKQTLEYNMELTEKRLQRAQKLIVLTADEAIRWKETVQKLNIDIENTFGNAFISSAQISYNGPFTGIFRTELENKWIEQIKEYNIPIMQENYTISKVMADPMQLREWQMQGLPSDQVSQENSIFIMNAYRWPLLIDPQLQASKWIKNMEKQNKLSILKFSNPKFISIIQAQVANGYPVIIEDVDAKLDPVLDTILTKAYFEIDGRLLLKLGDKECDYHKDFRLYMTTKKPNPAYLPEIFIKVTVINFTATFEGLEDQFLADVVKTRILKWRKKETKTFKTYPLTERNNRI</sequence>
<dbReference type="Proteomes" id="UP000008983">
    <property type="component" value="Unassembled WGS sequence"/>
</dbReference>
<reference evidence="15 16" key="1">
    <citation type="submission" date="2011-07" db="EMBL/GenBank/DDBJ databases">
        <authorList>
            <person name="Coyne R."/>
            <person name="Brami D."/>
            <person name="Johnson J."/>
            <person name="Hostetler J."/>
            <person name="Hannick L."/>
            <person name="Clark T."/>
            <person name="Cassidy-Hanley D."/>
            <person name="Inman J."/>
        </authorList>
    </citation>
    <scope>NUCLEOTIDE SEQUENCE [LARGE SCALE GENOMIC DNA]</scope>
    <source>
        <strain evidence="15 16">G5</strain>
    </source>
</reference>
<dbReference type="CDD" id="cd00009">
    <property type="entry name" value="AAA"/>
    <property type="match status" value="1"/>
</dbReference>
<evidence type="ECO:0000256" key="10">
    <source>
        <dbReference type="ARBA" id="ARBA00023175"/>
    </source>
</evidence>
<accession>G0QUV8</accession>
<keyword evidence="5" id="KW-0547">Nucleotide-binding</keyword>
<dbReference type="Gene3D" id="1.20.920.30">
    <property type="match status" value="2"/>
</dbReference>
<dbReference type="FunFam" id="1.20.920.20:FF:000001">
    <property type="entry name" value="dynein heavy chain 2, axonemal"/>
    <property type="match status" value="1"/>
</dbReference>
<dbReference type="STRING" id="857967.G0QUV8"/>
<dbReference type="SUPFAM" id="SSF52540">
    <property type="entry name" value="P-loop containing nucleoside triphosphate hydrolases"/>
    <property type="match status" value="2"/>
</dbReference>
<proteinExistence type="predicted"/>
<dbReference type="RefSeq" id="XP_004034485.1">
    <property type="nucleotide sequence ID" value="XM_004034437.1"/>
</dbReference>
<dbReference type="PANTHER" id="PTHR22878">
    <property type="entry name" value="DYNEIN HEAVY CHAIN 6, AXONEMAL-LIKE-RELATED"/>
    <property type="match status" value="1"/>
</dbReference>
<dbReference type="Pfam" id="PF12775">
    <property type="entry name" value="AAA_7"/>
    <property type="match status" value="1"/>
</dbReference>
<dbReference type="InterPro" id="IPR024317">
    <property type="entry name" value="Dynein_heavy_chain_D4_dom"/>
</dbReference>
<dbReference type="Pfam" id="PF12777">
    <property type="entry name" value="MT"/>
    <property type="match status" value="1"/>
</dbReference>
<dbReference type="FunFam" id="3.40.50.300:FF:002141">
    <property type="entry name" value="Dynein heavy chain"/>
    <property type="match status" value="1"/>
</dbReference>
<dbReference type="GO" id="GO:0005930">
    <property type="term" value="C:axoneme"/>
    <property type="evidence" value="ECO:0007669"/>
    <property type="project" value="UniProtKB-SubCell"/>
</dbReference>
<keyword evidence="9" id="KW-0969">Cilium</keyword>
<organism evidence="15 16">
    <name type="scientific">Ichthyophthirius multifiliis</name>
    <name type="common">White spot disease agent</name>
    <name type="synonym">Ich</name>
    <dbReference type="NCBI Taxonomy" id="5932"/>
    <lineage>
        <taxon>Eukaryota</taxon>
        <taxon>Sar</taxon>
        <taxon>Alveolata</taxon>
        <taxon>Ciliophora</taxon>
        <taxon>Intramacronucleata</taxon>
        <taxon>Oligohymenophorea</taxon>
        <taxon>Hymenostomatida</taxon>
        <taxon>Ophryoglenina</taxon>
        <taxon>Ichthyophthirius</taxon>
    </lineage>
</organism>
<evidence type="ECO:0000256" key="13">
    <source>
        <dbReference type="SAM" id="Coils"/>
    </source>
</evidence>
<dbReference type="GO" id="GO:0007018">
    <property type="term" value="P:microtubule-based movement"/>
    <property type="evidence" value="ECO:0007669"/>
    <property type="project" value="InterPro"/>
</dbReference>
<evidence type="ECO:0000256" key="12">
    <source>
        <dbReference type="ARBA" id="ARBA00023273"/>
    </source>
</evidence>
<name>G0QUV8_ICHMU</name>
<evidence type="ECO:0000256" key="11">
    <source>
        <dbReference type="ARBA" id="ARBA00023212"/>
    </source>
</evidence>
<dbReference type="GO" id="GO:0005874">
    <property type="term" value="C:microtubule"/>
    <property type="evidence" value="ECO:0007669"/>
    <property type="project" value="UniProtKB-KW"/>
</dbReference>
<dbReference type="EMBL" id="GL983924">
    <property type="protein sequence ID" value="EGR30999.1"/>
    <property type="molecule type" value="Genomic_DNA"/>
</dbReference>
<keyword evidence="6" id="KW-0067">ATP-binding</keyword>
<dbReference type="PANTHER" id="PTHR22878:SF68">
    <property type="entry name" value="DYNEIN HEAVY CHAIN 6, AXONEMAL-LIKE"/>
    <property type="match status" value="1"/>
</dbReference>
<keyword evidence="7" id="KW-0243">Dynein</keyword>
<keyword evidence="4" id="KW-0677">Repeat</keyword>
<keyword evidence="12" id="KW-0966">Cell projection</keyword>
<keyword evidence="2" id="KW-0963">Cytoplasm</keyword>
<evidence type="ECO:0000256" key="9">
    <source>
        <dbReference type="ARBA" id="ARBA00023069"/>
    </source>
</evidence>
<feature type="domain" description="AAA+ ATPase" evidence="14">
    <location>
        <begin position="21"/>
        <end position="169"/>
    </location>
</feature>
<dbReference type="OMA" id="RANSECR"/>
<dbReference type="FunFam" id="3.40.50.300:FF:000049">
    <property type="entry name" value="Dynein, axonemal, heavy chain 5"/>
    <property type="match status" value="1"/>
</dbReference>
<evidence type="ECO:0000256" key="6">
    <source>
        <dbReference type="ARBA" id="ARBA00022840"/>
    </source>
</evidence>
<comment type="subcellular location">
    <subcellularLocation>
        <location evidence="1">Cytoplasm</location>
        <location evidence="1">Cytoskeleton</location>
        <location evidence="1">Cilium axoneme</location>
    </subcellularLocation>
</comment>
<dbReference type="AlphaFoldDB" id="G0QUV8"/>
<dbReference type="InterPro" id="IPR027417">
    <property type="entry name" value="P-loop_NTPase"/>
</dbReference>
<dbReference type="GO" id="GO:0051959">
    <property type="term" value="F:dynein light intermediate chain binding"/>
    <property type="evidence" value="ECO:0007669"/>
    <property type="project" value="InterPro"/>
</dbReference>
<feature type="coiled-coil region" evidence="13">
    <location>
        <begin position="805"/>
        <end position="870"/>
    </location>
</feature>
<evidence type="ECO:0000256" key="4">
    <source>
        <dbReference type="ARBA" id="ARBA00022737"/>
    </source>
</evidence>
<dbReference type="eggNOG" id="KOG3595">
    <property type="taxonomic scope" value="Eukaryota"/>
</dbReference>
<dbReference type="GeneID" id="14907126"/>
<dbReference type="GO" id="GO:0005524">
    <property type="term" value="F:ATP binding"/>
    <property type="evidence" value="ECO:0007669"/>
    <property type="project" value="UniProtKB-KW"/>
</dbReference>
<dbReference type="SMART" id="SM00382">
    <property type="entry name" value="AAA"/>
    <property type="match status" value="1"/>
</dbReference>
<dbReference type="OrthoDB" id="292742at2759"/>
<dbReference type="GO" id="GO:0030286">
    <property type="term" value="C:dynein complex"/>
    <property type="evidence" value="ECO:0007669"/>
    <property type="project" value="UniProtKB-KW"/>
</dbReference>
<keyword evidence="16" id="KW-1185">Reference proteome</keyword>
<evidence type="ECO:0000256" key="7">
    <source>
        <dbReference type="ARBA" id="ARBA00023017"/>
    </source>
</evidence>
<evidence type="ECO:0000256" key="3">
    <source>
        <dbReference type="ARBA" id="ARBA00022701"/>
    </source>
</evidence>
<dbReference type="GO" id="GO:0045505">
    <property type="term" value="F:dynein intermediate chain binding"/>
    <property type="evidence" value="ECO:0007669"/>
    <property type="project" value="InterPro"/>
</dbReference>
<keyword evidence="3" id="KW-0493">Microtubule</keyword>
<dbReference type="Pfam" id="PF17857">
    <property type="entry name" value="AAA_lid_1"/>
    <property type="match status" value="1"/>
</dbReference>
<dbReference type="InterPro" id="IPR026983">
    <property type="entry name" value="DHC"/>
</dbReference>
<dbReference type="InterPro" id="IPR041589">
    <property type="entry name" value="DNAH3_AAA_lid_1"/>
</dbReference>
<dbReference type="InterPro" id="IPR035706">
    <property type="entry name" value="AAA_9"/>
</dbReference>
<protein>
    <recommendedName>
        <fullName evidence="14">AAA+ ATPase domain-containing protein</fullName>
    </recommendedName>
</protein>
<keyword evidence="10" id="KW-0505">Motor protein</keyword>
<keyword evidence="11" id="KW-0206">Cytoskeleton</keyword>
<evidence type="ECO:0000259" key="14">
    <source>
        <dbReference type="SMART" id="SM00382"/>
    </source>
</evidence>
<gene>
    <name evidence="15" type="ORF">IMG5_119670</name>
</gene>
<dbReference type="Gene3D" id="3.40.50.300">
    <property type="entry name" value="P-loop containing nucleotide triphosphate hydrolases"/>
    <property type="match status" value="3"/>
</dbReference>
<dbReference type="Pfam" id="PF12781">
    <property type="entry name" value="AAA_9"/>
    <property type="match status" value="1"/>
</dbReference>
<evidence type="ECO:0000256" key="8">
    <source>
        <dbReference type="ARBA" id="ARBA00023054"/>
    </source>
</evidence>
<evidence type="ECO:0000256" key="1">
    <source>
        <dbReference type="ARBA" id="ARBA00004430"/>
    </source>
</evidence>